<dbReference type="EMBL" id="WNDQ01000058">
    <property type="protein sequence ID" value="KAF1019331.1"/>
    <property type="molecule type" value="Genomic_DNA"/>
</dbReference>
<feature type="transmembrane region" description="Helical" evidence="1">
    <location>
        <begin position="202"/>
        <end position="219"/>
    </location>
</feature>
<proteinExistence type="predicted"/>
<evidence type="ECO:0000313" key="2">
    <source>
        <dbReference type="EMBL" id="KAF1019331.1"/>
    </source>
</evidence>
<dbReference type="PANTHER" id="PTHR38592:SF3">
    <property type="entry name" value="BLL4819 PROTEIN"/>
    <property type="match status" value="1"/>
</dbReference>
<sequence length="266" mass="29544">MTKRLLELDALRGLMLVLMTLTHLPTRLTTPTGQPFGFVSAAEGFVLLSAFMAGMVYSRRGLRDGLRSMRRSLRARAIKVYLCQVATLVFLFTIFAGLAVRREQPAATGLLSFYFDHPVMAWFSSLTLIYGPPLLDILPIYVLFMAVSPAILSRGLRHGWGAILTASAVLWFAAQFGFGNWLYLVVANAIDLRVPLNQTGAFSIWAWQFLWILGLWLGAAKAQGQADLFKFPAWGVAVSVGLAVYFMTWRHYTGQAPFGGDMVRNL</sequence>
<gene>
    <name evidence="2" type="ORF">GAK30_03174</name>
</gene>
<dbReference type="PANTHER" id="PTHR38592">
    <property type="entry name" value="BLL4819 PROTEIN"/>
    <property type="match status" value="1"/>
</dbReference>
<dbReference type="Pfam" id="PF10129">
    <property type="entry name" value="OpgC_C"/>
    <property type="match status" value="1"/>
</dbReference>
<dbReference type="AlphaFoldDB" id="A0A7V8FLK8"/>
<evidence type="ECO:0008006" key="4">
    <source>
        <dbReference type="Google" id="ProtNLM"/>
    </source>
</evidence>
<accession>A0A7V8FLK8</accession>
<keyword evidence="1" id="KW-0472">Membrane</keyword>
<name>A0A7V8FLK8_9BURK</name>
<keyword evidence="1" id="KW-0812">Transmembrane</keyword>
<feature type="transmembrane region" description="Helical" evidence="1">
    <location>
        <begin position="36"/>
        <end position="57"/>
    </location>
</feature>
<feature type="transmembrane region" description="Helical" evidence="1">
    <location>
        <begin position="120"/>
        <end position="147"/>
    </location>
</feature>
<feature type="transmembrane region" description="Helical" evidence="1">
    <location>
        <begin position="78"/>
        <end position="100"/>
    </location>
</feature>
<evidence type="ECO:0000256" key="1">
    <source>
        <dbReference type="SAM" id="Phobius"/>
    </source>
</evidence>
<evidence type="ECO:0000313" key="3">
    <source>
        <dbReference type="Proteomes" id="UP000461670"/>
    </source>
</evidence>
<dbReference type="InterPro" id="IPR014550">
    <property type="entry name" value="UCP028704_OpgC"/>
</dbReference>
<keyword evidence="1" id="KW-1133">Transmembrane helix</keyword>
<reference evidence="3" key="1">
    <citation type="journal article" date="2020" name="MBio">
        <title>Horizontal gene transfer to a defensive symbiont with a reduced genome amongst a multipartite beetle microbiome.</title>
        <authorList>
            <person name="Waterworth S.C."/>
            <person name="Florez L.V."/>
            <person name="Rees E.R."/>
            <person name="Hertweck C."/>
            <person name="Kaltenpoth M."/>
            <person name="Kwan J.C."/>
        </authorList>
    </citation>
    <scope>NUCLEOTIDE SEQUENCE [LARGE SCALE GENOMIC DNA]</scope>
</reference>
<protein>
    <recommendedName>
        <fullName evidence="4">OpgC protein</fullName>
    </recommendedName>
</protein>
<dbReference type="Proteomes" id="UP000461670">
    <property type="component" value="Unassembled WGS sequence"/>
</dbReference>
<organism evidence="2 3">
    <name type="scientific">Paracidovorax wautersii</name>
    <dbReference type="NCBI Taxonomy" id="1177982"/>
    <lineage>
        <taxon>Bacteria</taxon>
        <taxon>Pseudomonadati</taxon>
        <taxon>Pseudomonadota</taxon>
        <taxon>Betaproteobacteria</taxon>
        <taxon>Burkholderiales</taxon>
        <taxon>Comamonadaceae</taxon>
        <taxon>Paracidovorax</taxon>
    </lineage>
</organism>
<feature type="transmembrane region" description="Helical" evidence="1">
    <location>
        <begin position="231"/>
        <end position="252"/>
    </location>
</feature>
<feature type="transmembrane region" description="Helical" evidence="1">
    <location>
        <begin position="159"/>
        <end position="182"/>
    </location>
</feature>
<comment type="caution">
    <text evidence="2">The sequence shown here is derived from an EMBL/GenBank/DDBJ whole genome shotgun (WGS) entry which is preliminary data.</text>
</comment>